<dbReference type="HOGENOM" id="CLU_2458258_0_0_1"/>
<keyword evidence="5" id="KW-1185">Reference proteome</keyword>
<evidence type="ECO:0000313" key="4">
    <source>
        <dbReference type="EnsemblPlants" id="KEH15558"/>
    </source>
</evidence>
<dbReference type="Proteomes" id="UP000002051">
    <property type="component" value="Unassembled WGS sequence"/>
</dbReference>
<dbReference type="InterPro" id="IPR000157">
    <property type="entry name" value="TIR_dom"/>
</dbReference>
<evidence type="ECO:0000313" key="3">
    <source>
        <dbReference type="EMBL" id="KEH15558.1"/>
    </source>
</evidence>
<dbReference type="GO" id="GO:0005634">
    <property type="term" value="C:nucleus"/>
    <property type="evidence" value="ECO:0000318"/>
    <property type="project" value="GO_Central"/>
</dbReference>
<dbReference type="AlphaFoldDB" id="A0A072TEU1"/>
<reference evidence="3 5" key="2">
    <citation type="journal article" date="2014" name="BMC Genomics">
        <title>An improved genome release (version Mt4.0) for the model legume Medicago truncatula.</title>
        <authorList>
            <person name="Tang H."/>
            <person name="Krishnakumar V."/>
            <person name="Bidwell S."/>
            <person name="Rosen B."/>
            <person name="Chan A."/>
            <person name="Zhou S."/>
            <person name="Gentzbittel L."/>
            <person name="Childs K.L."/>
            <person name="Yandell M."/>
            <person name="Gundlach H."/>
            <person name="Mayer K.F."/>
            <person name="Schwartz D.C."/>
            <person name="Town C.D."/>
        </authorList>
    </citation>
    <scope>GENOME REANNOTATION</scope>
    <source>
        <strain evidence="3">A17</strain>
        <strain evidence="4 5">cv. Jemalong A17</strain>
    </source>
</reference>
<organism evidence="3 5">
    <name type="scientific">Medicago truncatula</name>
    <name type="common">Barrel medic</name>
    <name type="synonym">Medicago tribuloides</name>
    <dbReference type="NCBI Taxonomy" id="3880"/>
    <lineage>
        <taxon>Eukaryota</taxon>
        <taxon>Viridiplantae</taxon>
        <taxon>Streptophyta</taxon>
        <taxon>Embryophyta</taxon>
        <taxon>Tracheophyta</taxon>
        <taxon>Spermatophyta</taxon>
        <taxon>Magnoliopsida</taxon>
        <taxon>eudicotyledons</taxon>
        <taxon>Gunneridae</taxon>
        <taxon>Pentapetalae</taxon>
        <taxon>rosids</taxon>
        <taxon>fabids</taxon>
        <taxon>Fabales</taxon>
        <taxon>Fabaceae</taxon>
        <taxon>Papilionoideae</taxon>
        <taxon>50 kb inversion clade</taxon>
        <taxon>NPAAA clade</taxon>
        <taxon>Hologalegina</taxon>
        <taxon>IRL clade</taxon>
        <taxon>Trifolieae</taxon>
        <taxon>Medicago</taxon>
    </lineage>
</organism>
<evidence type="ECO:0000256" key="1">
    <source>
        <dbReference type="ARBA" id="ARBA00023027"/>
    </source>
</evidence>
<reference evidence="4" key="3">
    <citation type="submission" date="2015-06" db="UniProtKB">
        <authorList>
            <consortium name="EnsemblPlants"/>
        </authorList>
    </citation>
    <scope>IDENTIFICATION</scope>
    <source>
        <strain evidence="4">cv. Jemalong A17</strain>
    </source>
</reference>
<proteinExistence type="predicted"/>
<protein>
    <submittedName>
        <fullName evidence="3">Disease resistance protein (TIR-NBS-LRR class)</fullName>
    </submittedName>
</protein>
<evidence type="ECO:0000313" key="5">
    <source>
        <dbReference type="Proteomes" id="UP000002051"/>
    </source>
</evidence>
<dbReference type="EMBL" id="KL403537">
    <property type="protein sequence ID" value="KEH15558.1"/>
    <property type="molecule type" value="Genomic_DNA"/>
</dbReference>
<dbReference type="Gene3D" id="3.40.50.10140">
    <property type="entry name" value="Toll/interleukin-1 receptor homology (TIR) domain"/>
    <property type="match status" value="1"/>
</dbReference>
<gene>
    <name evidence="3" type="ORF">MTR_0813s0010</name>
</gene>
<feature type="domain" description="TIR" evidence="2">
    <location>
        <begin position="13"/>
        <end position="79"/>
    </location>
</feature>
<evidence type="ECO:0000259" key="2">
    <source>
        <dbReference type="Pfam" id="PF01582"/>
    </source>
</evidence>
<dbReference type="Pfam" id="PF01582">
    <property type="entry name" value="TIR"/>
    <property type="match status" value="1"/>
</dbReference>
<name>A0A072TEU1_MEDTR</name>
<dbReference type="EnsemblPlants" id="KEH15558">
    <property type="protein sequence ID" value="KEH15558"/>
    <property type="gene ID" value="MTR_0813s0010"/>
</dbReference>
<accession>A0A072TEU1</accession>
<dbReference type="PaxDb" id="3880-AES60388"/>
<dbReference type="PANTHER" id="PTHR32009:SF160">
    <property type="entry name" value="DISEASE RESISTANCE PROTEIN (TIR-NBS-LRR CLASS)"/>
    <property type="match status" value="1"/>
</dbReference>
<keyword evidence="1" id="KW-0520">NAD</keyword>
<dbReference type="GO" id="GO:0007165">
    <property type="term" value="P:signal transduction"/>
    <property type="evidence" value="ECO:0000318"/>
    <property type="project" value="GO_Central"/>
</dbReference>
<sequence length="89" mass="10121">MARDQNSTNKGKRLELEKIMEVGRMNGRVVVPVFYDVDPSEVRHQKGRFGKAFEELLSTISVDESTYSNWRRQLFDIGGIAGFVLVGSR</sequence>
<dbReference type="InterPro" id="IPR035897">
    <property type="entry name" value="Toll_tir_struct_dom_sf"/>
</dbReference>
<dbReference type="SUPFAM" id="SSF52200">
    <property type="entry name" value="Toll/Interleukin receptor TIR domain"/>
    <property type="match status" value="1"/>
</dbReference>
<reference evidence="3 5" key="1">
    <citation type="journal article" date="2011" name="Nature">
        <title>The Medicago genome provides insight into the evolution of rhizobial symbioses.</title>
        <authorList>
            <person name="Young N.D."/>
            <person name="Debelle F."/>
            <person name="Oldroyd G.E."/>
            <person name="Geurts R."/>
            <person name="Cannon S.B."/>
            <person name="Udvardi M.K."/>
            <person name="Benedito V.A."/>
            <person name="Mayer K.F."/>
            <person name="Gouzy J."/>
            <person name="Schoof H."/>
            <person name="Van de Peer Y."/>
            <person name="Proost S."/>
            <person name="Cook D.R."/>
            <person name="Meyers B.C."/>
            <person name="Spannagl M."/>
            <person name="Cheung F."/>
            <person name="De Mita S."/>
            <person name="Krishnakumar V."/>
            <person name="Gundlach H."/>
            <person name="Zhou S."/>
            <person name="Mudge J."/>
            <person name="Bharti A.K."/>
            <person name="Murray J.D."/>
            <person name="Naoumkina M.A."/>
            <person name="Rosen B."/>
            <person name="Silverstein K.A."/>
            <person name="Tang H."/>
            <person name="Rombauts S."/>
            <person name="Zhao P.X."/>
            <person name="Zhou P."/>
            <person name="Barbe V."/>
            <person name="Bardou P."/>
            <person name="Bechner M."/>
            <person name="Bellec A."/>
            <person name="Berger A."/>
            <person name="Berges H."/>
            <person name="Bidwell S."/>
            <person name="Bisseling T."/>
            <person name="Choisne N."/>
            <person name="Couloux A."/>
            <person name="Denny R."/>
            <person name="Deshpande S."/>
            <person name="Dai X."/>
            <person name="Doyle J.J."/>
            <person name="Dudez A.M."/>
            <person name="Farmer A.D."/>
            <person name="Fouteau S."/>
            <person name="Franken C."/>
            <person name="Gibelin C."/>
            <person name="Gish J."/>
            <person name="Goldstein S."/>
            <person name="Gonzalez A.J."/>
            <person name="Green P.J."/>
            <person name="Hallab A."/>
            <person name="Hartog M."/>
            <person name="Hua A."/>
            <person name="Humphray S.J."/>
            <person name="Jeong D.H."/>
            <person name="Jing Y."/>
            <person name="Jocker A."/>
            <person name="Kenton S.M."/>
            <person name="Kim D.J."/>
            <person name="Klee K."/>
            <person name="Lai H."/>
            <person name="Lang C."/>
            <person name="Lin S."/>
            <person name="Macmil S.L."/>
            <person name="Magdelenat G."/>
            <person name="Matthews L."/>
            <person name="McCorrison J."/>
            <person name="Monaghan E.L."/>
            <person name="Mun J.H."/>
            <person name="Najar F.Z."/>
            <person name="Nicholson C."/>
            <person name="Noirot C."/>
            <person name="O'Bleness M."/>
            <person name="Paule C.R."/>
            <person name="Poulain J."/>
            <person name="Prion F."/>
            <person name="Qin B."/>
            <person name="Qu C."/>
            <person name="Retzel E.F."/>
            <person name="Riddle C."/>
            <person name="Sallet E."/>
            <person name="Samain S."/>
            <person name="Samson N."/>
            <person name="Sanders I."/>
            <person name="Saurat O."/>
            <person name="Scarpelli C."/>
            <person name="Schiex T."/>
            <person name="Segurens B."/>
            <person name="Severin A.J."/>
            <person name="Sherrier D.J."/>
            <person name="Shi R."/>
            <person name="Sims S."/>
            <person name="Singer S.R."/>
            <person name="Sinharoy S."/>
            <person name="Sterck L."/>
            <person name="Viollet A."/>
            <person name="Wang B.B."/>
            <person name="Wang K."/>
            <person name="Wang M."/>
            <person name="Wang X."/>
            <person name="Warfsmann J."/>
            <person name="Weissenbach J."/>
            <person name="White D.D."/>
            <person name="White J.D."/>
            <person name="Wiley G.B."/>
            <person name="Wincker P."/>
            <person name="Xing Y."/>
            <person name="Yang L."/>
            <person name="Yao Z."/>
            <person name="Ying F."/>
            <person name="Zhai J."/>
            <person name="Zhou L."/>
            <person name="Zuber A."/>
            <person name="Denarie J."/>
            <person name="Dixon R.A."/>
            <person name="May G.D."/>
            <person name="Schwartz D.C."/>
            <person name="Rogers J."/>
            <person name="Quetier F."/>
            <person name="Town C.D."/>
            <person name="Roe B.A."/>
        </authorList>
    </citation>
    <scope>NUCLEOTIDE SEQUENCE [LARGE SCALE GENOMIC DNA]</scope>
    <source>
        <strain evidence="3">A17</strain>
        <strain evidence="4 5">cv. Jemalong A17</strain>
    </source>
</reference>
<dbReference type="PANTHER" id="PTHR32009">
    <property type="entry name" value="TMV RESISTANCE PROTEIN N-LIKE"/>
    <property type="match status" value="1"/>
</dbReference>